<name>A0A9J6QNU9_9FIRM</name>
<dbReference type="InterPro" id="IPR000847">
    <property type="entry name" value="LysR_HTH_N"/>
</dbReference>
<comment type="caution">
    <text evidence="6">The sequence shown here is derived from an EMBL/GenBank/DDBJ whole genome shotgun (WGS) entry which is preliminary data.</text>
</comment>
<accession>A0A9J6QNU9</accession>
<dbReference type="Gene3D" id="1.10.10.10">
    <property type="entry name" value="Winged helix-like DNA-binding domain superfamily/Winged helix DNA-binding domain"/>
    <property type="match status" value="1"/>
</dbReference>
<dbReference type="SUPFAM" id="SSF53850">
    <property type="entry name" value="Periplasmic binding protein-like II"/>
    <property type="match status" value="1"/>
</dbReference>
<dbReference type="GO" id="GO:0003677">
    <property type="term" value="F:DNA binding"/>
    <property type="evidence" value="ECO:0007669"/>
    <property type="project" value="UniProtKB-KW"/>
</dbReference>
<dbReference type="GO" id="GO:0032993">
    <property type="term" value="C:protein-DNA complex"/>
    <property type="evidence" value="ECO:0007669"/>
    <property type="project" value="TreeGrafter"/>
</dbReference>
<dbReference type="PANTHER" id="PTHR30346:SF0">
    <property type="entry name" value="HCA OPERON TRANSCRIPTIONAL ACTIVATOR HCAR"/>
    <property type="match status" value="1"/>
</dbReference>
<organism evidence="6 7">
    <name type="scientific">Hominibacterium faecale</name>
    <dbReference type="NCBI Taxonomy" id="2839743"/>
    <lineage>
        <taxon>Bacteria</taxon>
        <taxon>Bacillati</taxon>
        <taxon>Bacillota</taxon>
        <taxon>Clostridia</taxon>
        <taxon>Peptostreptococcales</taxon>
        <taxon>Anaerovoracaceae</taxon>
        <taxon>Hominibacterium</taxon>
    </lineage>
</organism>
<evidence type="ECO:0000259" key="5">
    <source>
        <dbReference type="PROSITE" id="PS50931"/>
    </source>
</evidence>
<dbReference type="CDD" id="cd05466">
    <property type="entry name" value="PBP2_LTTR_substrate"/>
    <property type="match status" value="1"/>
</dbReference>
<protein>
    <submittedName>
        <fullName evidence="6">LysR family transcriptional regulator</fullName>
    </submittedName>
</protein>
<dbReference type="GO" id="GO:0003700">
    <property type="term" value="F:DNA-binding transcription factor activity"/>
    <property type="evidence" value="ECO:0007669"/>
    <property type="project" value="InterPro"/>
</dbReference>
<proteinExistence type="inferred from homology"/>
<sequence length="312" mass="36242">MNVVHLKYAVEVEKTGSISQAAENLFMAQPNLSKAIKELENDLGITIFKRTEKGVEPTKKGREFLVYAKGLLDQLDQIEERYQRTKPDRISFGICTPRASYITQAFTNFINNIAPDQGIDIDFKETGTMDAIKNVIGGEEEVAIIRYPVLHEDYFSGLIQNKGIEWRSVFEFEYLVLMPNKHPMANKAILDPEDLWRYTEIIHGDTTIPYLSVKENLKENSSQVEGKREIYVYERSSQFDILSNIETSYMWVSPIPGELLKRYHLVQKPCKAADRKYRDSIIYHKNLKDNKMLIDFLKEVNKVIKELRKQTY</sequence>
<keyword evidence="2" id="KW-0805">Transcription regulation</keyword>
<evidence type="ECO:0000256" key="2">
    <source>
        <dbReference type="ARBA" id="ARBA00023015"/>
    </source>
</evidence>
<evidence type="ECO:0000313" key="6">
    <source>
        <dbReference type="EMBL" id="MCU7377092.1"/>
    </source>
</evidence>
<dbReference type="RefSeq" id="WP_253020581.1">
    <property type="nucleotide sequence ID" value="NZ_JAJAGH010000005.1"/>
</dbReference>
<evidence type="ECO:0000256" key="1">
    <source>
        <dbReference type="ARBA" id="ARBA00009437"/>
    </source>
</evidence>
<evidence type="ECO:0000256" key="4">
    <source>
        <dbReference type="ARBA" id="ARBA00023163"/>
    </source>
</evidence>
<dbReference type="SUPFAM" id="SSF46785">
    <property type="entry name" value="Winged helix' DNA-binding domain"/>
    <property type="match status" value="1"/>
</dbReference>
<dbReference type="PROSITE" id="PS50931">
    <property type="entry name" value="HTH_LYSR"/>
    <property type="match status" value="1"/>
</dbReference>
<dbReference type="PRINTS" id="PR00039">
    <property type="entry name" value="HTHLYSR"/>
</dbReference>
<feature type="domain" description="HTH lysR-type" evidence="5">
    <location>
        <begin position="1"/>
        <end position="58"/>
    </location>
</feature>
<dbReference type="InterPro" id="IPR036388">
    <property type="entry name" value="WH-like_DNA-bd_sf"/>
</dbReference>
<keyword evidence="7" id="KW-1185">Reference proteome</keyword>
<keyword evidence="4" id="KW-0804">Transcription</keyword>
<dbReference type="InterPro" id="IPR036390">
    <property type="entry name" value="WH_DNA-bd_sf"/>
</dbReference>
<comment type="similarity">
    <text evidence="1">Belongs to the LysR transcriptional regulatory family.</text>
</comment>
<gene>
    <name evidence="6" type="ORF">OBO34_01850</name>
</gene>
<dbReference type="FunFam" id="1.10.10.10:FF:000001">
    <property type="entry name" value="LysR family transcriptional regulator"/>
    <property type="match status" value="1"/>
</dbReference>
<dbReference type="PANTHER" id="PTHR30346">
    <property type="entry name" value="TRANSCRIPTIONAL DUAL REGULATOR HCAR-RELATED"/>
    <property type="match status" value="1"/>
</dbReference>
<keyword evidence="3" id="KW-0238">DNA-binding</keyword>
<evidence type="ECO:0000256" key="3">
    <source>
        <dbReference type="ARBA" id="ARBA00023125"/>
    </source>
</evidence>
<dbReference type="Proteomes" id="UP001065549">
    <property type="component" value="Unassembled WGS sequence"/>
</dbReference>
<evidence type="ECO:0000313" key="7">
    <source>
        <dbReference type="Proteomes" id="UP001065549"/>
    </source>
</evidence>
<reference evidence="6" key="1">
    <citation type="submission" date="2022-09" db="EMBL/GenBank/DDBJ databases">
        <title>Culturomic study of gut microbiota in children with autism spectrum disorder.</title>
        <authorList>
            <person name="Efimov B.A."/>
            <person name="Chaplin A.V."/>
            <person name="Sokolova S.R."/>
            <person name="Pikina A.P."/>
            <person name="Korzhanova M."/>
            <person name="Belova V."/>
            <person name="Korostin D."/>
        </authorList>
    </citation>
    <scope>NUCLEOTIDE SEQUENCE</scope>
    <source>
        <strain evidence="6">ASD5510</strain>
    </source>
</reference>
<dbReference type="Pfam" id="PF00126">
    <property type="entry name" value="HTH_1"/>
    <property type="match status" value="1"/>
</dbReference>
<dbReference type="EMBL" id="JAOSHN010000001">
    <property type="protein sequence ID" value="MCU7377092.1"/>
    <property type="molecule type" value="Genomic_DNA"/>
</dbReference>
<dbReference type="AlphaFoldDB" id="A0A9J6QNU9"/>